<dbReference type="InterPro" id="IPR024528">
    <property type="entry name" value="ThrE_2"/>
</dbReference>
<evidence type="ECO:0000256" key="9">
    <source>
        <dbReference type="ARBA" id="ARBA00038684"/>
    </source>
</evidence>
<dbReference type="GO" id="GO:0005886">
    <property type="term" value="C:plasma membrane"/>
    <property type="evidence" value="ECO:0007669"/>
    <property type="project" value="UniProtKB-SubCell"/>
</dbReference>
<dbReference type="HAMAP" id="MF_01191">
    <property type="entry name" value="YjjB"/>
    <property type="match status" value="1"/>
</dbReference>
<evidence type="ECO:0000256" key="1">
    <source>
        <dbReference type="ARBA" id="ARBA00004651"/>
    </source>
</evidence>
<keyword evidence="4 10" id="KW-0997">Cell inner membrane</keyword>
<evidence type="ECO:0000313" key="13">
    <source>
        <dbReference type="Proteomes" id="UP000255050"/>
    </source>
</evidence>
<keyword evidence="5 10" id="KW-0812">Transmembrane</keyword>
<dbReference type="EMBL" id="UGJR01000002">
    <property type="protein sequence ID" value="STR41916.1"/>
    <property type="molecule type" value="Genomic_DNA"/>
</dbReference>
<keyword evidence="6 10" id="KW-1133">Transmembrane helix</keyword>
<dbReference type="Proteomes" id="UP000255050">
    <property type="component" value="Unassembled WGS sequence"/>
</dbReference>
<proteinExistence type="inferred from homology"/>
<comment type="subunit">
    <text evidence="9 10">The transporter is composed of YjjB and YjjP.</text>
</comment>
<organism evidence="12 13">
    <name type="scientific">Klebsiella michiganensis</name>
    <dbReference type="NCBI Taxonomy" id="1134687"/>
    <lineage>
        <taxon>Bacteria</taxon>
        <taxon>Pseudomonadati</taxon>
        <taxon>Pseudomonadota</taxon>
        <taxon>Gammaproteobacteria</taxon>
        <taxon>Enterobacterales</taxon>
        <taxon>Enterobacteriaceae</taxon>
        <taxon>Klebsiella/Raoultella group</taxon>
        <taxon>Klebsiella</taxon>
    </lineage>
</organism>
<evidence type="ECO:0000256" key="2">
    <source>
        <dbReference type="ARBA" id="ARBA00022448"/>
    </source>
</evidence>
<dbReference type="PANTHER" id="PTHR34390">
    <property type="entry name" value="UPF0442 PROTEIN YJJB-RELATED"/>
    <property type="match status" value="1"/>
</dbReference>
<keyword evidence="7 10" id="KW-0472">Membrane</keyword>
<evidence type="ECO:0000256" key="3">
    <source>
        <dbReference type="ARBA" id="ARBA00022475"/>
    </source>
</evidence>
<comment type="similarity">
    <text evidence="8 10">Belongs to the ThrE exporter (TC 2.A.79) family.</text>
</comment>
<gene>
    <name evidence="10 12" type="primary">yjjB</name>
    <name evidence="12" type="ORF">NCTC11694_03118</name>
</gene>
<feature type="domain" description="Threonine/Serine exporter ThrE" evidence="11">
    <location>
        <begin position="14"/>
        <end position="146"/>
    </location>
</feature>
<comment type="caution">
    <text evidence="12">The sequence shown here is derived from an EMBL/GenBank/DDBJ whole genome shotgun (WGS) entry which is preliminary data.</text>
</comment>
<dbReference type="InterPro" id="IPR050539">
    <property type="entry name" value="ThrE_Dicarb/AminoAcid_Exp"/>
</dbReference>
<dbReference type="GO" id="GO:0015744">
    <property type="term" value="P:succinate transport"/>
    <property type="evidence" value="ECO:0007669"/>
    <property type="project" value="UniProtKB-UniRule"/>
</dbReference>
<keyword evidence="2 10" id="KW-0813">Transport</keyword>
<feature type="transmembrane region" description="Helical" evidence="10">
    <location>
        <begin position="58"/>
        <end position="75"/>
    </location>
</feature>
<sequence length="204" mass="22375">MGIIFYLYELALDMMLAAIPAVGFAMVFNVPQRALRWCALLGAIGHGSRMVMMTAGFNIEWATFMAALLVGSIGIQWSRWYLAHPKIFTVAAVIPMFPGISAYTAMISAVKISHFGYSEEMMIMLLSNFLKASSIVGALSIGLSIPGLWAVSQASARLANRAAGSPAALLPERPLCYYVCSYPSLFSCSELRLIYVFTNINYRF</sequence>
<evidence type="ECO:0000256" key="7">
    <source>
        <dbReference type="ARBA" id="ARBA00023136"/>
    </source>
</evidence>
<evidence type="ECO:0000256" key="10">
    <source>
        <dbReference type="HAMAP-Rule" id="MF_01191"/>
    </source>
</evidence>
<dbReference type="NCBIfam" id="NF007391">
    <property type="entry name" value="PRK09917.1"/>
    <property type="match status" value="1"/>
</dbReference>
<name>A0A7H4M0J0_9ENTR</name>
<dbReference type="Pfam" id="PF12821">
    <property type="entry name" value="ThrE_2"/>
    <property type="match status" value="1"/>
</dbReference>
<evidence type="ECO:0000259" key="11">
    <source>
        <dbReference type="Pfam" id="PF12821"/>
    </source>
</evidence>
<comment type="subcellular location">
    <subcellularLocation>
        <location evidence="10">Cell inner membrane</location>
        <topology evidence="10">Multi-pass membrane protein</topology>
    </subcellularLocation>
    <subcellularLocation>
        <location evidence="1">Cell membrane</location>
        <topology evidence="1">Multi-pass membrane protein</topology>
    </subcellularLocation>
</comment>
<feature type="transmembrane region" description="Helical" evidence="10">
    <location>
        <begin position="129"/>
        <end position="151"/>
    </location>
</feature>
<dbReference type="PANTHER" id="PTHR34390:SF1">
    <property type="entry name" value="SUCCINATE TRANSPORTER SUBUNIT YJJB-RELATED"/>
    <property type="match status" value="1"/>
</dbReference>
<protein>
    <recommendedName>
        <fullName evidence="10">Probable succinate transporter subunit YjjB</fullName>
    </recommendedName>
</protein>
<dbReference type="AlphaFoldDB" id="A0A7H4M0J0"/>
<feature type="transmembrane region" description="Helical" evidence="10">
    <location>
        <begin position="87"/>
        <end position="109"/>
    </location>
</feature>
<keyword evidence="3 10" id="KW-1003">Cell membrane</keyword>
<accession>A0A7H4M0J0</accession>
<reference evidence="12 13" key="1">
    <citation type="submission" date="2018-06" db="EMBL/GenBank/DDBJ databases">
        <authorList>
            <consortium name="Pathogen Informatics"/>
            <person name="Doyle S."/>
        </authorList>
    </citation>
    <scope>NUCLEOTIDE SEQUENCE [LARGE SCALE GENOMIC DNA]</scope>
    <source>
        <strain evidence="12 13">NCTC11694</strain>
    </source>
</reference>
<feature type="transmembrane region" description="Helical" evidence="10">
    <location>
        <begin position="6"/>
        <end position="27"/>
    </location>
</feature>
<dbReference type="InterPro" id="IPR020914">
    <property type="entry name" value="YjjB"/>
</dbReference>
<evidence type="ECO:0000256" key="6">
    <source>
        <dbReference type="ARBA" id="ARBA00022989"/>
    </source>
</evidence>
<comment type="function">
    <text evidence="10">Involved in succinate export with YjjP. Both proteins are required for export.</text>
</comment>
<evidence type="ECO:0000313" key="12">
    <source>
        <dbReference type="EMBL" id="STR41916.1"/>
    </source>
</evidence>
<evidence type="ECO:0000256" key="8">
    <source>
        <dbReference type="ARBA" id="ARBA00034125"/>
    </source>
</evidence>
<evidence type="ECO:0000256" key="5">
    <source>
        <dbReference type="ARBA" id="ARBA00022692"/>
    </source>
</evidence>
<evidence type="ECO:0000256" key="4">
    <source>
        <dbReference type="ARBA" id="ARBA00022519"/>
    </source>
</evidence>